<dbReference type="AlphaFoldDB" id="E3CVR9"/>
<comment type="subunit">
    <text evidence="5 6">The basal body constitutes a major portion of the flagellar organelle and consists of four rings (L,P,S, and M) mounted on a central rod. The rod consists of about 26 subunits of FlgG in the distal portion, and FlgB, FlgC and FlgF are thought to build up the proximal portion of the rod with about 6 subunits each.</text>
</comment>
<feature type="domain" description="Flagellar basal body rod protein N-terminal" evidence="7">
    <location>
        <begin position="7"/>
        <end position="35"/>
    </location>
</feature>
<sequence length="139" mass="15179">MKVFRNIDVAGSALTAHRLWMDTVSSNLANVNTTRTPSGGPYVRKVPIFQEKLMEAMKGAPSSSGVRVAEIAKDPLPPRMVYQPDHPDANAEGYVAYPNVNVVREMADMLVASRAYEASVNVVETGKALWTSALEIMRS</sequence>
<keyword evidence="9" id="KW-0969">Cilium</keyword>
<evidence type="ECO:0000256" key="1">
    <source>
        <dbReference type="ARBA" id="ARBA00004117"/>
    </source>
</evidence>
<evidence type="ECO:0000259" key="7">
    <source>
        <dbReference type="Pfam" id="PF00460"/>
    </source>
</evidence>
<keyword evidence="4 6" id="KW-0975">Bacterial flagellum</keyword>
<dbReference type="PaxDb" id="584708-Apau_0842"/>
<dbReference type="eggNOG" id="COG1558">
    <property type="taxonomic scope" value="Bacteria"/>
</dbReference>
<reference evidence="9 10" key="1">
    <citation type="journal article" date="2010" name="Stand. Genomic Sci.">
        <title>Non-contiguous finished genome sequence of Aminomonas paucivorans type strain (GLU-3).</title>
        <authorList>
            <person name="Pitluck S."/>
            <person name="Yasawong M."/>
            <person name="Held B."/>
            <person name="Lapidus A."/>
            <person name="Nolan M."/>
            <person name="Copeland A."/>
            <person name="Lucas S."/>
            <person name="Del Rio T.G."/>
            <person name="Tice H."/>
            <person name="Cheng J.F."/>
            <person name="Chertkov O."/>
            <person name="Goodwin L."/>
            <person name="Tapia R."/>
            <person name="Han C."/>
            <person name="Liolios K."/>
            <person name="Ivanova N."/>
            <person name="Mavromatis K."/>
            <person name="Ovchinnikova G."/>
            <person name="Pati A."/>
            <person name="Chen A."/>
            <person name="Palaniappan K."/>
            <person name="Land M."/>
            <person name="Hauser L."/>
            <person name="Chang Y.J."/>
            <person name="Jeffries C.D."/>
            <person name="Pukall R."/>
            <person name="Spring S."/>
            <person name="Rohde M."/>
            <person name="Sikorski J."/>
            <person name="Goker M."/>
            <person name="Woyke T."/>
            <person name="Bristow J."/>
            <person name="Eisen J.A."/>
            <person name="Markowitz V."/>
            <person name="Hugenholtz P."/>
            <person name="Kyrpides N.C."/>
            <person name="Klenk H.P."/>
        </authorList>
    </citation>
    <scope>NUCLEOTIDE SEQUENCE [LARGE SCALE GENOMIC DNA]</scope>
    <source>
        <strain evidence="9 10">DSM 12260</strain>
    </source>
</reference>
<keyword evidence="9" id="KW-0966">Cell projection</keyword>
<gene>
    <name evidence="9" type="ORF">Apau_0842</name>
</gene>
<evidence type="ECO:0000256" key="3">
    <source>
        <dbReference type="ARBA" id="ARBA00017941"/>
    </source>
</evidence>
<dbReference type="EMBL" id="CM001022">
    <property type="protein sequence ID" value="EFQ23270.1"/>
    <property type="molecule type" value="Genomic_DNA"/>
</dbReference>
<dbReference type="InterPro" id="IPR006299">
    <property type="entry name" value="FlgC"/>
</dbReference>
<dbReference type="PANTHER" id="PTHR30435:SF2">
    <property type="entry name" value="FLAGELLAR BASAL-BODY ROD PROTEIN FLGC"/>
    <property type="match status" value="1"/>
</dbReference>
<evidence type="ECO:0000313" key="9">
    <source>
        <dbReference type="EMBL" id="EFQ23270.1"/>
    </source>
</evidence>
<accession>E3CVR9</accession>
<dbReference type="Pfam" id="PF06429">
    <property type="entry name" value="Flg_bbr_C"/>
    <property type="match status" value="1"/>
</dbReference>
<evidence type="ECO:0000256" key="6">
    <source>
        <dbReference type="RuleBase" id="RU362062"/>
    </source>
</evidence>
<dbReference type="GO" id="GO:0071978">
    <property type="term" value="P:bacterial-type flagellum-dependent swarming motility"/>
    <property type="evidence" value="ECO:0007669"/>
    <property type="project" value="TreeGrafter"/>
</dbReference>
<dbReference type="Pfam" id="PF00460">
    <property type="entry name" value="Flg_bb_rod"/>
    <property type="match status" value="1"/>
</dbReference>
<feature type="domain" description="Flagellar basal-body/hook protein C-terminal" evidence="8">
    <location>
        <begin position="92"/>
        <end position="134"/>
    </location>
</feature>
<keyword evidence="9" id="KW-0282">Flagellum</keyword>
<dbReference type="HOGENOM" id="CLU_123272_0_0_0"/>
<evidence type="ECO:0000256" key="4">
    <source>
        <dbReference type="ARBA" id="ARBA00023143"/>
    </source>
</evidence>
<dbReference type="NCBIfam" id="TIGR01395">
    <property type="entry name" value="FlgC"/>
    <property type="match status" value="1"/>
</dbReference>
<dbReference type="Proteomes" id="UP000005096">
    <property type="component" value="Chromosome"/>
</dbReference>
<dbReference type="PROSITE" id="PS00588">
    <property type="entry name" value="FLAGELLA_BB_ROD"/>
    <property type="match status" value="1"/>
</dbReference>
<organism evidence="9 10">
    <name type="scientific">Aminomonas paucivorans DSM 12260</name>
    <dbReference type="NCBI Taxonomy" id="584708"/>
    <lineage>
        <taxon>Bacteria</taxon>
        <taxon>Thermotogati</taxon>
        <taxon>Synergistota</taxon>
        <taxon>Synergistia</taxon>
        <taxon>Synergistales</taxon>
        <taxon>Synergistaceae</taxon>
        <taxon>Aminomonas</taxon>
    </lineage>
</organism>
<evidence type="ECO:0000256" key="2">
    <source>
        <dbReference type="ARBA" id="ARBA00009677"/>
    </source>
</evidence>
<dbReference type="RefSeq" id="WP_006300438.1">
    <property type="nucleotide sequence ID" value="NZ_CM001022.1"/>
</dbReference>
<comment type="similarity">
    <text evidence="2">Belongs to the flagella basal body rod proteins family.</text>
</comment>
<name>E3CVR9_9BACT</name>
<keyword evidence="10" id="KW-1185">Reference proteome</keyword>
<dbReference type="STRING" id="584708.Apau_0842"/>
<dbReference type="InterPro" id="IPR019776">
    <property type="entry name" value="Flagellar_basal_body_rod_CS"/>
</dbReference>
<dbReference type="InterPro" id="IPR010930">
    <property type="entry name" value="Flg_bb/hook_C_dom"/>
</dbReference>
<evidence type="ECO:0000313" key="10">
    <source>
        <dbReference type="Proteomes" id="UP000005096"/>
    </source>
</evidence>
<proteinExistence type="inferred from homology"/>
<comment type="subcellular location">
    <subcellularLocation>
        <location evidence="1 6">Bacterial flagellum basal body</location>
    </subcellularLocation>
</comment>
<evidence type="ECO:0000259" key="8">
    <source>
        <dbReference type="Pfam" id="PF06429"/>
    </source>
</evidence>
<evidence type="ECO:0000256" key="5">
    <source>
        <dbReference type="ARBA" id="ARBA00025933"/>
    </source>
</evidence>
<dbReference type="GO" id="GO:0030694">
    <property type="term" value="C:bacterial-type flagellum basal body, rod"/>
    <property type="evidence" value="ECO:0007669"/>
    <property type="project" value="UniProtKB-UniRule"/>
</dbReference>
<dbReference type="InterPro" id="IPR001444">
    <property type="entry name" value="Flag_bb_rod_N"/>
</dbReference>
<dbReference type="PANTHER" id="PTHR30435">
    <property type="entry name" value="FLAGELLAR PROTEIN"/>
    <property type="match status" value="1"/>
</dbReference>
<protein>
    <recommendedName>
        <fullName evidence="3 6">Flagellar basal-body rod protein FlgC</fullName>
    </recommendedName>
</protein>
<dbReference type="OrthoDB" id="9794148at2"/>